<keyword evidence="6" id="KW-0964">Secreted</keyword>
<evidence type="ECO:0000256" key="12">
    <source>
        <dbReference type="ARBA" id="ARBA00023049"/>
    </source>
</evidence>
<dbReference type="CDD" id="cd02130">
    <property type="entry name" value="PA_ScAPY_like"/>
    <property type="match status" value="1"/>
</dbReference>
<dbReference type="GO" id="GO:0008235">
    <property type="term" value="F:metalloexopeptidase activity"/>
    <property type="evidence" value="ECO:0007669"/>
    <property type="project" value="InterPro"/>
</dbReference>
<keyword evidence="12" id="KW-0482">Metalloprotease</keyword>
<proteinExistence type="inferred from homology"/>
<comment type="cofactor">
    <cofactor evidence="1">
        <name>Zn(2+)</name>
        <dbReference type="ChEBI" id="CHEBI:29105"/>
    </cofactor>
</comment>
<dbReference type="EC" id="3.4.-.-" evidence="14"/>
<evidence type="ECO:0000256" key="1">
    <source>
        <dbReference type="ARBA" id="ARBA00001947"/>
    </source>
</evidence>
<dbReference type="InterPro" id="IPR045175">
    <property type="entry name" value="M28_fam"/>
</dbReference>
<dbReference type="GO" id="GO:0046872">
    <property type="term" value="F:metal ion binding"/>
    <property type="evidence" value="ECO:0007669"/>
    <property type="project" value="UniProtKB-KW"/>
</dbReference>
<feature type="chain" id="PRO_5022992807" description="Peptide hydrolase" evidence="14">
    <location>
        <begin position="18"/>
        <end position="810"/>
    </location>
</feature>
<evidence type="ECO:0000259" key="15">
    <source>
        <dbReference type="Pfam" id="PF02225"/>
    </source>
</evidence>
<organism evidence="17 18">
    <name type="scientific">Fusarium oxysporum f. sp. cubense</name>
    <dbReference type="NCBI Taxonomy" id="61366"/>
    <lineage>
        <taxon>Eukaryota</taxon>
        <taxon>Fungi</taxon>
        <taxon>Dikarya</taxon>
        <taxon>Ascomycota</taxon>
        <taxon>Pezizomycotina</taxon>
        <taxon>Sordariomycetes</taxon>
        <taxon>Hypocreomycetidae</taxon>
        <taxon>Hypocreales</taxon>
        <taxon>Nectriaceae</taxon>
        <taxon>Fusarium</taxon>
        <taxon>Fusarium oxysporum species complex</taxon>
    </lineage>
</organism>
<evidence type="ECO:0000256" key="8">
    <source>
        <dbReference type="ARBA" id="ARBA00022723"/>
    </source>
</evidence>
<dbReference type="InterPro" id="IPR041756">
    <property type="entry name" value="M28_SGAP-like"/>
</dbReference>
<dbReference type="InterPro" id="IPR007484">
    <property type="entry name" value="Peptidase_M28"/>
</dbReference>
<sequence length="810" mass="88637">MRFTTLSLPLFALAASATKKPLVNELKLQKDINIKDLMAGAQKLQDIAEANGNTRVFGGAGHNATVDYLYKTLKATGYYNVKKQPFTELYSAGTASLKVDGDDITAAIMTYTPAGEATGPLVVAENLGCEASDFPAESEGKVVLVLRGECPFSQKSTNGKTAGAAAVIVYNNVPGELAGTLGEPFGEFAPIVGISQEDGQAILAKTKAGEVTVDLKVDATVENRVTFNVIAETKEGDHDNVLVVGGHSDSVAAGPGINDDGSGIIGILKVAQALTKYRVKNAVRFGFWSAEEFGLLGSYAYMKSINGSDAEVAKIRAYLNFDMIASPNYVYGIYDGDGSAFNLTGPAGSDAIEKDFERFFKTKRLGYVPSEFSGRSDYAAFIENGIPSGGLFTGAEQLKTEEEAKKFGGEAGVAYDINYHKIGDDINNLNKEAFLVNTQAIANSVARYAKTWKSLPKVTHNTRRWDAEVASVLKRSSGHSHAGAYDCSLALIQASNEIYLGIGYNCTNSLNCISQTLDQLKVRLNSNEALSDHTMSIVMALINQEQAAEHYAAAETHMAGLKKIVDLRGGLENIEDGIVAVKICRTDILFAMQQGGHPLFYRDHVVHIKRILSSRGFTLESSSDTYSLRHSRLDSALQEASFDAMELCRLFNKHMDEKPLNLLEFQEVLISICYRLLRFRTIGESRLKHDIQSAYHIGLSLFMISIYFHNKQDRMARPGLITALVKEVTESILDDSEDEFAFWLLILGGISVPRNDGREWMVEKLRDLASMLGVMNWEQAKDCLAIFPWMNAIHDEPSRKLWDLVCLVDG</sequence>
<dbReference type="PANTHER" id="PTHR12147:SF57">
    <property type="entry name" value="PEPTIDE HYDROLASE"/>
    <property type="match status" value="1"/>
</dbReference>
<evidence type="ECO:0000256" key="7">
    <source>
        <dbReference type="ARBA" id="ARBA00022670"/>
    </source>
</evidence>
<keyword evidence="11 14" id="KW-0862">Zinc</keyword>
<dbReference type="CDD" id="cd03876">
    <property type="entry name" value="M28_SGAP_like"/>
    <property type="match status" value="1"/>
</dbReference>
<dbReference type="SUPFAM" id="SSF53187">
    <property type="entry name" value="Zn-dependent exopeptidases"/>
    <property type="match status" value="1"/>
</dbReference>
<dbReference type="Pfam" id="PF02225">
    <property type="entry name" value="PA"/>
    <property type="match status" value="1"/>
</dbReference>
<evidence type="ECO:0000256" key="4">
    <source>
        <dbReference type="ARBA" id="ARBA00011245"/>
    </source>
</evidence>
<dbReference type="EMBL" id="VMNF01000012">
    <property type="protein sequence ID" value="TXB98466.1"/>
    <property type="molecule type" value="Genomic_DNA"/>
</dbReference>
<feature type="signal peptide" evidence="14">
    <location>
        <begin position="1"/>
        <end position="17"/>
    </location>
</feature>
<keyword evidence="8 14" id="KW-0479">Metal-binding</keyword>
<dbReference type="FunFam" id="3.40.630.10:FF:000054">
    <property type="entry name" value="Peptide hydrolase"/>
    <property type="match status" value="1"/>
</dbReference>
<evidence type="ECO:0000256" key="3">
    <source>
        <dbReference type="ARBA" id="ARBA00005957"/>
    </source>
</evidence>
<evidence type="ECO:0000256" key="6">
    <source>
        <dbReference type="ARBA" id="ARBA00022525"/>
    </source>
</evidence>
<keyword evidence="5" id="KW-0031">Aminopeptidase</keyword>
<dbReference type="AlphaFoldDB" id="A0A5C6SIZ3"/>
<dbReference type="Proteomes" id="UP000321331">
    <property type="component" value="Unassembled WGS sequence"/>
</dbReference>
<evidence type="ECO:0000256" key="14">
    <source>
        <dbReference type="RuleBase" id="RU361240"/>
    </source>
</evidence>
<dbReference type="FunFam" id="3.50.30.30:FF:000030">
    <property type="entry name" value="Peptide hydrolase"/>
    <property type="match status" value="1"/>
</dbReference>
<keyword evidence="10 14" id="KW-0378">Hydrolase</keyword>
<evidence type="ECO:0000256" key="5">
    <source>
        <dbReference type="ARBA" id="ARBA00022438"/>
    </source>
</evidence>
<dbReference type="GO" id="GO:0005576">
    <property type="term" value="C:extracellular region"/>
    <property type="evidence" value="ECO:0007669"/>
    <property type="project" value="UniProtKB-SubCell"/>
</dbReference>
<reference evidence="17 18" key="1">
    <citation type="submission" date="2019-07" db="EMBL/GenBank/DDBJ databases">
        <title>The First High-Quality Draft Genome Sequence of the Causal Agent of the Current Panama Disease Epidemic.</title>
        <authorList>
            <person name="Warmington R.J."/>
            <person name="Kay W."/>
            <person name="Jeffries A."/>
            <person name="Bebber D."/>
            <person name="Moore K."/>
            <person name="Studholme D.J."/>
        </authorList>
    </citation>
    <scope>NUCLEOTIDE SEQUENCE [LARGE SCALE GENOMIC DNA]</scope>
    <source>
        <strain evidence="17 18">TR4</strain>
    </source>
</reference>
<keyword evidence="7 14" id="KW-0645">Protease</keyword>
<keyword evidence="13" id="KW-0325">Glycoprotein</keyword>
<evidence type="ECO:0000313" key="17">
    <source>
        <dbReference type="EMBL" id="TXB98466.1"/>
    </source>
</evidence>
<keyword evidence="9 14" id="KW-0732">Signal</keyword>
<evidence type="ECO:0000256" key="9">
    <source>
        <dbReference type="ARBA" id="ARBA00022729"/>
    </source>
</evidence>
<comment type="caution">
    <text evidence="17">The sequence shown here is derived from an EMBL/GenBank/DDBJ whole genome shotgun (WGS) entry which is preliminary data.</text>
</comment>
<evidence type="ECO:0000313" key="18">
    <source>
        <dbReference type="Proteomes" id="UP000321331"/>
    </source>
</evidence>
<dbReference type="PANTHER" id="PTHR12147">
    <property type="entry name" value="METALLOPEPTIDASE M28 FAMILY MEMBER"/>
    <property type="match status" value="1"/>
</dbReference>
<dbReference type="SUPFAM" id="SSF52025">
    <property type="entry name" value="PA domain"/>
    <property type="match status" value="1"/>
</dbReference>
<name>A0A5C6SIZ3_FUSOC</name>
<feature type="domain" description="PA" evidence="15">
    <location>
        <begin position="118"/>
        <end position="202"/>
    </location>
</feature>
<accession>A0A5C6SIZ3</accession>
<dbReference type="GO" id="GO:0004177">
    <property type="term" value="F:aminopeptidase activity"/>
    <property type="evidence" value="ECO:0007669"/>
    <property type="project" value="UniProtKB-KW"/>
</dbReference>
<comment type="subcellular location">
    <subcellularLocation>
        <location evidence="2">Secreted</location>
    </subcellularLocation>
</comment>
<evidence type="ECO:0000256" key="2">
    <source>
        <dbReference type="ARBA" id="ARBA00004613"/>
    </source>
</evidence>
<dbReference type="InterPro" id="IPR046450">
    <property type="entry name" value="PA_dom_sf"/>
</dbReference>
<feature type="domain" description="Peptidase M28" evidence="16">
    <location>
        <begin position="228"/>
        <end position="443"/>
    </location>
</feature>
<dbReference type="Gene3D" id="3.40.630.10">
    <property type="entry name" value="Zn peptidases"/>
    <property type="match status" value="1"/>
</dbReference>
<dbReference type="GO" id="GO:0006508">
    <property type="term" value="P:proteolysis"/>
    <property type="evidence" value="ECO:0007669"/>
    <property type="project" value="UniProtKB-KW"/>
</dbReference>
<dbReference type="InterPro" id="IPR003137">
    <property type="entry name" value="PA_domain"/>
</dbReference>
<comment type="similarity">
    <text evidence="3">Belongs to the peptidase M28 family. M28A subfamily.</text>
</comment>
<evidence type="ECO:0000256" key="10">
    <source>
        <dbReference type="ARBA" id="ARBA00022801"/>
    </source>
</evidence>
<protein>
    <recommendedName>
        <fullName evidence="14">Peptide hydrolase</fullName>
        <ecNumber evidence="14">3.4.-.-</ecNumber>
    </recommendedName>
</protein>
<dbReference type="Pfam" id="PF04389">
    <property type="entry name" value="Peptidase_M28"/>
    <property type="match status" value="1"/>
</dbReference>
<gene>
    <name evidence="17" type="ORF">FocTR4_00012575</name>
</gene>
<comment type="subunit">
    <text evidence="4">Monomer.</text>
</comment>
<dbReference type="Gene3D" id="3.50.30.30">
    <property type="match status" value="1"/>
</dbReference>
<evidence type="ECO:0000256" key="11">
    <source>
        <dbReference type="ARBA" id="ARBA00022833"/>
    </source>
</evidence>
<evidence type="ECO:0000256" key="13">
    <source>
        <dbReference type="ARBA" id="ARBA00023180"/>
    </source>
</evidence>
<evidence type="ECO:0000259" key="16">
    <source>
        <dbReference type="Pfam" id="PF04389"/>
    </source>
</evidence>